<feature type="domain" description="CRAL-TRIO" evidence="2">
    <location>
        <begin position="8"/>
        <end position="47"/>
    </location>
</feature>
<dbReference type="InterPro" id="IPR044834">
    <property type="entry name" value="PATL"/>
</dbReference>
<dbReference type="InterPro" id="IPR036865">
    <property type="entry name" value="CRAL-TRIO_dom_sf"/>
</dbReference>
<dbReference type="GO" id="GO:0008289">
    <property type="term" value="F:lipid binding"/>
    <property type="evidence" value="ECO:0007669"/>
    <property type="project" value="InterPro"/>
</dbReference>
<feature type="transmembrane region" description="Helical" evidence="1">
    <location>
        <begin position="29"/>
        <end position="48"/>
    </location>
</feature>
<sequence length="49" mass="5833">MPKRELKVASSQILSLFQDNYLEMVARKVFINVPCYFTMLYSMFSPFFT</sequence>
<dbReference type="InterPro" id="IPR001251">
    <property type="entry name" value="CRAL-TRIO_dom"/>
</dbReference>
<evidence type="ECO:0000313" key="3">
    <source>
        <dbReference type="EMBL" id="KAF9596709.1"/>
    </source>
</evidence>
<dbReference type="Proteomes" id="UP000631114">
    <property type="component" value="Unassembled WGS sequence"/>
</dbReference>
<keyword evidence="1" id="KW-0472">Membrane</keyword>
<keyword evidence="1" id="KW-1133">Transmembrane helix</keyword>
<dbReference type="EMBL" id="JADFTS010000007">
    <property type="protein sequence ID" value="KAF9596709.1"/>
    <property type="molecule type" value="Genomic_DNA"/>
</dbReference>
<dbReference type="Gene3D" id="3.40.525.10">
    <property type="entry name" value="CRAL-TRIO lipid binding domain"/>
    <property type="match status" value="1"/>
</dbReference>
<keyword evidence="4" id="KW-1185">Reference proteome</keyword>
<protein>
    <recommendedName>
        <fullName evidence="2">CRAL-TRIO domain-containing protein</fullName>
    </recommendedName>
</protein>
<name>A0A835LMA8_9MAGN</name>
<evidence type="ECO:0000259" key="2">
    <source>
        <dbReference type="Pfam" id="PF00650"/>
    </source>
</evidence>
<proteinExistence type="predicted"/>
<dbReference type="OrthoDB" id="75724at2759"/>
<comment type="caution">
    <text evidence="3">The sequence shown here is derived from an EMBL/GenBank/DDBJ whole genome shotgun (WGS) entry which is preliminary data.</text>
</comment>
<reference evidence="3 4" key="1">
    <citation type="submission" date="2020-10" db="EMBL/GenBank/DDBJ databases">
        <title>The Coptis chinensis genome and diversification of protoberbering-type alkaloids.</title>
        <authorList>
            <person name="Wang B."/>
            <person name="Shu S."/>
            <person name="Song C."/>
            <person name="Liu Y."/>
        </authorList>
    </citation>
    <scope>NUCLEOTIDE SEQUENCE [LARGE SCALE GENOMIC DNA]</scope>
    <source>
        <strain evidence="3">HL-2020</strain>
        <tissue evidence="3">Leaf</tissue>
    </source>
</reference>
<evidence type="ECO:0000256" key="1">
    <source>
        <dbReference type="SAM" id="Phobius"/>
    </source>
</evidence>
<dbReference type="PANTHER" id="PTHR45932:SF4">
    <property type="entry name" value="PATELLIN-6"/>
    <property type="match status" value="1"/>
</dbReference>
<keyword evidence="1" id="KW-0812">Transmembrane</keyword>
<gene>
    <name evidence="3" type="ORF">IFM89_012908</name>
</gene>
<dbReference type="SUPFAM" id="SSF52087">
    <property type="entry name" value="CRAL/TRIO domain"/>
    <property type="match status" value="1"/>
</dbReference>
<dbReference type="PANTHER" id="PTHR45932">
    <property type="entry name" value="PATELLIN-1"/>
    <property type="match status" value="1"/>
</dbReference>
<organism evidence="3 4">
    <name type="scientific">Coptis chinensis</name>
    <dbReference type="NCBI Taxonomy" id="261450"/>
    <lineage>
        <taxon>Eukaryota</taxon>
        <taxon>Viridiplantae</taxon>
        <taxon>Streptophyta</taxon>
        <taxon>Embryophyta</taxon>
        <taxon>Tracheophyta</taxon>
        <taxon>Spermatophyta</taxon>
        <taxon>Magnoliopsida</taxon>
        <taxon>Ranunculales</taxon>
        <taxon>Ranunculaceae</taxon>
        <taxon>Coptidoideae</taxon>
        <taxon>Coptis</taxon>
    </lineage>
</organism>
<evidence type="ECO:0000313" key="4">
    <source>
        <dbReference type="Proteomes" id="UP000631114"/>
    </source>
</evidence>
<dbReference type="Pfam" id="PF00650">
    <property type="entry name" value="CRAL_TRIO"/>
    <property type="match status" value="1"/>
</dbReference>
<accession>A0A835LMA8</accession>
<dbReference type="AlphaFoldDB" id="A0A835LMA8"/>